<accession>A0A426RTB7</accession>
<evidence type="ECO:0008006" key="13">
    <source>
        <dbReference type="Google" id="ProtNLM"/>
    </source>
</evidence>
<evidence type="ECO:0000313" key="12">
    <source>
        <dbReference type="Proteomes" id="UP000268553"/>
    </source>
</evidence>
<evidence type="ECO:0000256" key="7">
    <source>
        <dbReference type="ARBA" id="ARBA00022927"/>
    </source>
</evidence>
<keyword evidence="6 10" id="KW-0812">Transmembrane</keyword>
<dbReference type="GO" id="GO:0015627">
    <property type="term" value="C:type II protein secretion system complex"/>
    <property type="evidence" value="ECO:0007669"/>
    <property type="project" value="InterPro"/>
</dbReference>
<evidence type="ECO:0000256" key="4">
    <source>
        <dbReference type="ARBA" id="ARBA00022475"/>
    </source>
</evidence>
<evidence type="ECO:0000256" key="6">
    <source>
        <dbReference type="ARBA" id="ARBA00022692"/>
    </source>
</evidence>
<keyword evidence="7" id="KW-0653">Protein transport</keyword>
<evidence type="ECO:0000256" key="5">
    <source>
        <dbReference type="ARBA" id="ARBA00022519"/>
    </source>
</evidence>
<feature type="transmembrane region" description="Helical" evidence="10">
    <location>
        <begin position="18"/>
        <end position="41"/>
    </location>
</feature>
<dbReference type="InterPro" id="IPR007690">
    <property type="entry name" value="T2SS_GspM"/>
</dbReference>
<evidence type="ECO:0000256" key="2">
    <source>
        <dbReference type="ARBA" id="ARBA00010637"/>
    </source>
</evidence>
<evidence type="ECO:0000256" key="3">
    <source>
        <dbReference type="ARBA" id="ARBA00022448"/>
    </source>
</evidence>
<reference evidence="11 12" key="1">
    <citation type="submission" date="2018-12" db="EMBL/GenBank/DDBJ databases">
        <authorList>
            <person name="Kim S.-J."/>
            <person name="Jung G.-Y."/>
        </authorList>
    </citation>
    <scope>NUCLEOTIDE SEQUENCE [LARGE SCALE GENOMIC DNA]</scope>
    <source>
        <strain evidence="11 12">03SU3-P</strain>
    </source>
</reference>
<evidence type="ECO:0000256" key="10">
    <source>
        <dbReference type="SAM" id="Phobius"/>
    </source>
</evidence>
<evidence type="ECO:0000256" key="9">
    <source>
        <dbReference type="ARBA" id="ARBA00023136"/>
    </source>
</evidence>
<proteinExistence type="inferred from homology"/>
<dbReference type="Pfam" id="PF04612">
    <property type="entry name" value="T2SSM"/>
    <property type="match status" value="1"/>
</dbReference>
<dbReference type="InterPro" id="IPR023229">
    <property type="entry name" value="T2SS_M_periplasmic_sf"/>
</dbReference>
<protein>
    <recommendedName>
        <fullName evidence="13">Type II secretion system protein M</fullName>
    </recommendedName>
</protein>
<dbReference type="SUPFAM" id="SSF103054">
    <property type="entry name" value="General secretion pathway protein M, EpsM"/>
    <property type="match status" value="1"/>
</dbReference>
<evidence type="ECO:0000313" key="11">
    <source>
        <dbReference type="EMBL" id="RRQ52151.1"/>
    </source>
</evidence>
<keyword evidence="3" id="KW-0813">Transport</keyword>
<comment type="caution">
    <text evidence="11">The sequence shown here is derived from an EMBL/GenBank/DDBJ whole genome shotgun (WGS) entry which is preliminary data.</text>
</comment>
<dbReference type="Proteomes" id="UP000268553">
    <property type="component" value="Unassembled WGS sequence"/>
</dbReference>
<evidence type="ECO:0000256" key="8">
    <source>
        <dbReference type="ARBA" id="ARBA00022989"/>
    </source>
</evidence>
<name>A0A426RTB7_9SPHN</name>
<keyword evidence="12" id="KW-1185">Reference proteome</keyword>
<dbReference type="GO" id="GO:0005886">
    <property type="term" value="C:plasma membrane"/>
    <property type="evidence" value="ECO:0007669"/>
    <property type="project" value="UniProtKB-SubCell"/>
</dbReference>
<keyword evidence="8 10" id="KW-1133">Transmembrane helix</keyword>
<keyword evidence="5" id="KW-0997">Cell inner membrane</keyword>
<sequence length="159" mass="16924">MIAAIGSWFAALTRREQWLVGIAGALTAVMVAIFGILLPILSAIDQAKTDHDEAVQRRGRIIATVDAAQQQKTEPRAGATADIDLLITQSAAEKGFDLVKSANGAPGQISFRIDQARAPALLAWLTELEGQNVAVRNVALRPGANSTVKVDAQLEMRTP</sequence>
<organism evidence="11 12">
    <name type="scientific">Sphingorhabdus wooponensis</name>
    <dbReference type="NCBI Taxonomy" id="940136"/>
    <lineage>
        <taxon>Bacteria</taxon>
        <taxon>Pseudomonadati</taxon>
        <taxon>Pseudomonadota</taxon>
        <taxon>Alphaproteobacteria</taxon>
        <taxon>Sphingomonadales</taxon>
        <taxon>Sphingomonadaceae</taxon>
        <taxon>Sphingorhabdus</taxon>
    </lineage>
</organism>
<comment type="subcellular location">
    <subcellularLocation>
        <location evidence="1">Cell inner membrane</location>
        <topology evidence="1">Single-pass membrane protein</topology>
    </subcellularLocation>
</comment>
<comment type="similarity">
    <text evidence="2">Belongs to the GSP M family.</text>
</comment>
<dbReference type="GO" id="GO:0015628">
    <property type="term" value="P:protein secretion by the type II secretion system"/>
    <property type="evidence" value="ECO:0007669"/>
    <property type="project" value="InterPro"/>
</dbReference>
<dbReference type="Gene3D" id="3.30.1360.100">
    <property type="entry name" value="General secretion pathway protein M, EpsM"/>
    <property type="match status" value="1"/>
</dbReference>
<dbReference type="RefSeq" id="WP_125230167.1">
    <property type="nucleotide sequence ID" value="NZ_RWJI01000001.1"/>
</dbReference>
<dbReference type="AlphaFoldDB" id="A0A426RTB7"/>
<keyword evidence="4" id="KW-1003">Cell membrane</keyword>
<keyword evidence="9 10" id="KW-0472">Membrane</keyword>
<dbReference type="EMBL" id="RWJI01000001">
    <property type="protein sequence ID" value="RRQ52151.1"/>
    <property type="molecule type" value="Genomic_DNA"/>
</dbReference>
<gene>
    <name evidence="11" type="ORF">D7D48_04580</name>
</gene>
<evidence type="ECO:0000256" key="1">
    <source>
        <dbReference type="ARBA" id="ARBA00004377"/>
    </source>
</evidence>
<dbReference type="OrthoDB" id="7432850at2"/>